<evidence type="ECO:0000256" key="1">
    <source>
        <dbReference type="ARBA" id="ARBA00006987"/>
    </source>
</evidence>
<dbReference type="RefSeq" id="WP_092940370.1">
    <property type="nucleotide sequence ID" value="NZ_FONX01000011.1"/>
</dbReference>
<feature type="region of interest" description="Disordered" evidence="2">
    <location>
        <begin position="1"/>
        <end position="23"/>
    </location>
</feature>
<keyword evidence="3" id="KW-0675">Receptor</keyword>
<gene>
    <name evidence="3" type="ORF">SAMN04489711_111134</name>
</gene>
<dbReference type="PANTHER" id="PTHR42928:SF5">
    <property type="entry name" value="BLR1237 PROTEIN"/>
    <property type="match status" value="1"/>
</dbReference>
<dbReference type="Proteomes" id="UP000199119">
    <property type="component" value="Unassembled WGS sequence"/>
</dbReference>
<name>A0A1I2FRH4_9BURK</name>
<sequence length="356" mass="36626">MKPSLASIGLADPSAAPAGPPARSLSRRAWLQAAGAAGLAATGAVPSAWAQGQPGAAGWPAKPVTLVVPFPAGGGTDAFARPLAAQFSKSTGKSLIIDNRGGAGGTVGASYAAKAAGDGYTLFMGGTHHAIAPAMYPRLDYDIERDFIPLALLASVPQVVVVNPRVVKATTMAQFLDYLRANPGKLNYASAGSGSAHHLAGELFKLQTGTFITHIPYRGAGPALQDLIGGNVDMMFDGLGSSAAHIKAGRIRALMVAGGHRNPAFPDVPCAAEVGLRDYNVTTWYGLWAPKGTPADMQARIVGEVRKLGAADEIKTAWAANGAEFGSLTQPQYAAFVSAEVKRWAQVVKASGATLE</sequence>
<dbReference type="CDD" id="cd13578">
    <property type="entry name" value="PBP2_Bug27"/>
    <property type="match status" value="1"/>
</dbReference>
<evidence type="ECO:0000313" key="3">
    <source>
        <dbReference type="EMBL" id="SFF07051.1"/>
    </source>
</evidence>
<dbReference type="PIRSF" id="PIRSF017082">
    <property type="entry name" value="YflP"/>
    <property type="match status" value="1"/>
</dbReference>
<evidence type="ECO:0000313" key="4">
    <source>
        <dbReference type="Proteomes" id="UP000199119"/>
    </source>
</evidence>
<dbReference type="Pfam" id="PF03401">
    <property type="entry name" value="TctC"/>
    <property type="match status" value="1"/>
</dbReference>
<dbReference type="InterPro" id="IPR006311">
    <property type="entry name" value="TAT_signal"/>
</dbReference>
<reference evidence="4" key="1">
    <citation type="submission" date="2016-10" db="EMBL/GenBank/DDBJ databases">
        <authorList>
            <person name="Varghese N."/>
            <person name="Submissions S."/>
        </authorList>
    </citation>
    <scope>NUCLEOTIDE SEQUENCE [LARGE SCALE GENOMIC DNA]</scope>
    <source>
        <strain evidence="4">DSM 27981</strain>
    </source>
</reference>
<dbReference type="OrthoDB" id="8678477at2"/>
<dbReference type="InterPro" id="IPR042100">
    <property type="entry name" value="Bug_dom1"/>
</dbReference>
<protein>
    <submittedName>
        <fullName evidence="3">Tripartite-type tricarboxylate transporter, receptor component TctC</fullName>
    </submittedName>
</protein>
<organism evidence="3 4">
    <name type="scientific">Paracidovorax wautersii</name>
    <dbReference type="NCBI Taxonomy" id="1177982"/>
    <lineage>
        <taxon>Bacteria</taxon>
        <taxon>Pseudomonadati</taxon>
        <taxon>Pseudomonadota</taxon>
        <taxon>Betaproteobacteria</taxon>
        <taxon>Burkholderiales</taxon>
        <taxon>Comamonadaceae</taxon>
        <taxon>Paracidovorax</taxon>
    </lineage>
</organism>
<feature type="compositionally biased region" description="Low complexity" evidence="2">
    <location>
        <begin position="9"/>
        <end position="23"/>
    </location>
</feature>
<dbReference type="Gene3D" id="3.40.190.10">
    <property type="entry name" value="Periplasmic binding protein-like II"/>
    <property type="match status" value="1"/>
</dbReference>
<dbReference type="Gene3D" id="3.40.190.150">
    <property type="entry name" value="Bordetella uptake gene, domain 1"/>
    <property type="match status" value="1"/>
</dbReference>
<comment type="similarity">
    <text evidence="1">Belongs to the UPF0065 (bug) family.</text>
</comment>
<proteinExistence type="inferred from homology"/>
<dbReference type="PROSITE" id="PS51318">
    <property type="entry name" value="TAT"/>
    <property type="match status" value="1"/>
</dbReference>
<dbReference type="AlphaFoldDB" id="A0A1I2FRH4"/>
<dbReference type="STRING" id="1177982.SAMN04489711_111134"/>
<keyword evidence="4" id="KW-1185">Reference proteome</keyword>
<dbReference type="InterPro" id="IPR005064">
    <property type="entry name" value="BUG"/>
</dbReference>
<accession>A0A1I2FRH4</accession>
<dbReference type="PANTHER" id="PTHR42928">
    <property type="entry name" value="TRICARBOXYLATE-BINDING PROTEIN"/>
    <property type="match status" value="1"/>
</dbReference>
<dbReference type="SUPFAM" id="SSF53850">
    <property type="entry name" value="Periplasmic binding protein-like II"/>
    <property type="match status" value="1"/>
</dbReference>
<evidence type="ECO:0000256" key="2">
    <source>
        <dbReference type="SAM" id="MobiDB-lite"/>
    </source>
</evidence>
<dbReference type="EMBL" id="FONX01000011">
    <property type="protein sequence ID" value="SFF07051.1"/>
    <property type="molecule type" value="Genomic_DNA"/>
</dbReference>